<dbReference type="Pfam" id="PF04149">
    <property type="entry name" value="DUF397"/>
    <property type="match status" value="2"/>
</dbReference>
<evidence type="ECO:0000313" key="3">
    <source>
        <dbReference type="Proteomes" id="UP000271554"/>
    </source>
</evidence>
<organism evidence="2 3">
    <name type="scientific">Streptomyces hundungensis</name>
    <dbReference type="NCBI Taxonomy" id="1077946"/>
    <lineage>
        <taxon>Bacteria</taxon>
        <taxon>Bacillati</taxon>
        <taxon>Actinomycetota</taxon>
        <taxon>Actinomycetes</taxon>
        <taxon>Kitasatosporales</taxon>
        <taxon>Streptomycetaceae</taxon>
        <taxon>Streptomyces</taxon>
    </lineage>
</organism>
<feature type="domain" description="DUF397" evidence="1">
    <location>
        <begin position="12"/>
        <end position="31"/>
    </location>
</feature>
<dbReference type="EMBL" id="CP032698">
    <property type="protein sequence ID" value="AYG81416.1"/>
    <property type="molecule type" value="Genomic_DNA"/>
</dbReference>
<dbReference type="OrthoDB" id="4570646at2"/>
<dbReference type="Proteomes" id="UP000271554">
    <property type="component" value="Chromosome"/>
</dbReference>
<dbReference type="InterPro" id="IPR007278">
    <property type="entry name" value="DUF397"/>
</dbReference>
<evidence type="ECO:0000259" key="1">
    <source>
        <dbReference type="Pfam" id="PF04149"/>
    </source>
</evidence>
<name>A0A387HC57_9ACTN</name>
<accession>A0A387HC57</accession>
<keyword evidence="3" id="KW-1185">Reference proteome</keyword>
<feature type="domain" description="DUF397" evidence="1">
    <location>
        <begin position="51"/>
        <end position="105"/>
    </location>
</feature>
<gene>
    <name evidence="2" type="ORF">DWB77_03562</name>
</gene>
<dbReference type="AlphaFoldDB" id="A0A387HC57"/>
<evidence type="ECO:0000313" key="2">
    <source>
        <dbReference type="EMBL" id="AYG81416.1"/>
    </source>
</evidence>
<proteinExistence type="predicted"/>
<protein>
    <recommendedName>
        <fullName evidence="1">DUF397 domain-containing protein</fullName>
    </recommendedName>
</protein>
<dbReference type="KEGG" id="shun:DWB77_03562"/>
<reference evidence="2 3" key="1">
    <citation type="submission" date="2018-10" db="EMBL/GenBank/DDBJ databases">
        <title>Relationship between Morphology and Antimicrobial Activity in Streptomyces.</title>
        <authorList>
            <person name="Kang H.J."/>
            <person name="Kim S.B."/>
        </authorList>
    </citation>
    <scope>NUCLEOTIDE SEQUENCE [LARGE SCALE GENOMIC DNA]</scope>
    <source>
        <strain evidence="2 3">BH38</strain>
    </source>
</reference>
<dbReference type="RefSeq" id="WP_120722181.1">
    <property type="nucleotide sequence ID" value="NZ_CP032698.1"/>
</dbReference>
<sequence length="111" mass="11863">MRISPEYDLNKATWHKSSYSGGEGGNCLEIARWQKSSYSGGDGGNCLEVGRWRKSTYSAGDGGDCLEVCDDHAHIVPVRDSKTAPHGPTLVFRAGAWSAFIADVKASNTAA</sequence>